<dbReference type="GeneID" id="60684204"/>
<comment type="caution">
    <text evidence="6">The sequence shown here is derived from an EMBL/GenBank/DDBJ whole genome shotgun (WGS) entry which is preliminary data.</text>
</comment>
<dbReference type="GO" id="GO:0007165">
    <property type="term" value="P:signal transduction"/>
    <property type="evidence" value="ECO:0007669"/>
    <property type="project" value="InterPro"/>
</dbReference>
<evidence type="ECO:0000313" key="7">
    <source>
        <dbReference type="EMBL" id="MBF2714183.1"/>
    </source>
</evidence>
<dbReference type="AlphaFoldDB" id="A0A109CXH3"/>
<feature type="region of interest" description="Disordered" evidence="1">
    <location>
        <begin position="731"/>
        <end position="754"/>
    </location>
</feature>
<keyword evidence="2" id="KW-0472">Membrane</keyword>
<evidence type="ECO:0000313" key="6">
    <source>
        <dbReference type="EMBL" id="KAA3520786.1"/>
    </source>
</evidence>
<dbReference type="Pfam" id="PF00990">
    <property type="entry name" value="GGDEF"/>
    <property type="match status" value="1"/>
</dbReference>
<dbReference type="CDD" id="cd01949">
    <property type="entry name" value="GGDEF"/>
    <property type="match status" value="1"/>
</dbReference>
<dbReference type="EMBL" id="WPHM01000025">
    <property type="protein sequence ID" value="MUZ60964.1"/>
    <property type="molecule type" value="Genomic_DNA"/>
</dbReference>
<evidence type="ECO:0000256" key="2">
    <source>
        <dbReference type="SAM" id="Phobius"/>
    </source>
</evidence>
<dbReference type="RefSeq" id="WP_060716668.1">
    <property type="nucleotide sequence ID" value="NZ_CP055265.1"/>
</dbReference>
<dbReference type="InterPro" id="IPR001633">
    <property type="entry name" value="EAL_dom"/>
</dbReference>
<dbReference type="Pfam" id="PF00563">
    <property type="entry name" value="EAL"/>
    <property type="match status" value="1"/>
</dbReference>
<feature type="domain" description="GGDEF" evidence="5">
    <location>
        <begin position="354"/>
        <end position="488"/>
    </location>
</feature>
<dbReference type="SUPFAM" id="SSF158472">
    <property type="entry name" value="HAMP domain-like"/>
    <property type="match status" value="1"/>
</dbReference>
<dbReference type="SUPFAM" id="SSF141868">
    <property type="entry name" value="EAL domain-like"/>
    <property type="match status" value="1"/>
</dbReference>
<dbReference type="SMART" id="SM00052">
    <property type="entry name" value="EAL"/>
    <property type="match status" value="1"/>
</dbReference>
<dbReference type="InterPro" id="IPR052155">
    <property type="entry name" value="Biofilm_reg_signaling"/>
</dbReference>
<dbReference type="InterPro" id="IPR029787">
    <property type="entry name" value="Nucleotide_cyclase"/>
</dbReference>
<evidence type="ECO:0000259" key="4">
    <source>
        <dbReference type="PROSITE" id="PS50885"/>
    </source>
</evidence>
<organism evidence="6 10">
    <name type="scientific">Agrobacterium vitis</name>
    <name type="common">Rhizobium vitis</name>
    <dbReference type="NCBI Taxonomy" id="373"/>
    <lineage>
        <taxon>Bacteria</taxon>
        <taxon>Pseudomonadati</taxon>
        <taxon>Pseudomonadota</taxon>
        <taxon>Alphaproteobacteria</taxon>
        <taxon>Hyphomicrobiales</taxon>
        <taxon>Rhizobiaceae</taxon>
        <taxon>Rhizobium/Agrobacterium group</taxon>
        <taxon>Agrobacterium</taxon>
    </lineage>
</organism>
<dbReference type="Proteomes" id="UP000436911">
    <property type="component" value="Unassembled WGS sequence"/>
</dbReference>
<dbReference type="PROSITE" id="PS50883">
    <property type="entry name" value="EAL"/>
    <property type="match status" value="1"/>
</dbReference>
<dbReference type="OrthoDB" id="9814202at2"/>
<keyword evidence="2" id="KW-1133">Transmembrane helix</keyword>
<evidence type="ECO:0000313" key="9">
    <source>
        <dbReference type="Proteomes" id="UP000436692"/>
    </source>
</evidence>
<dbReference type="PROSITE" id="PS50887">
    <property type="entry name" value="GGDEF"/>
    <property type="match status" value="1"/>
</dbReference>
<dbReference type="InterPro" id="IPR043128">
    <property type="entry name" value="Rev_trsase/Diguanyl_cyclase"/>
</dbReference>
<feature type="compositionally biased region" description="Basic and acidic residues" evidence="1">
    <location>
        <begin position="743"/>
        <end position="754"/>
    </location>
</feature>
<dbReference type="Gene3D" id="6.10.340.10">
    <property type="match status" value="1"/>
</dbReference>
<accession>A0A109CXH3</accession>
<feature type="domain" description="HAMP" evidence="4">
    <location>
        <begin position="256"/>
        <end position="309"/>
    </location>
</feature>
<proteinExistence type="predicted"/>
<dbReference type="PANTHER" id="PTHR44757">
    <property type="entry name" value="DIGUANYLATE CYCLASE DGCP"/>
    <property type="match status" value="1"/>
</dbReference>
<dbReference type="GO" id="GO:0016020">
    <property type="term" value="C:membrane"/>
    <property type="evidence" value="ECO:0007669"/>
    <property type="project" value="InterPro"/>
</dbReference>
<dbReference type="PROSITE" id="PS50885">
    <property type="entry name" value="HAMP"/>
    <property type="match status" value="1"/>
</dbReference>
<reference evidence="6 10" key="1">
    <citation type="submission" date="2018-08" db="EMBL/GenBank/DDBJ databases">
        <title>Genome sequencing of Agrobacterium vitis strain ICMP 10754.</title>
        <authorList>
            <person name="Visnovsky S.B."/>
            <person name="Pitman A.R."/>
        </authorList>
    </citation>
    <scope>NUCLEOTIDE SEQUENCE [LARGE SCALE GENOMIC DNA]</scope>
    <source>
        <strain evidence="6 10">ICMP 10754</strain>
    </source>
</reference>
<dbReference type="Gene3D" id="3.30.70.270">
    <property type="match status" value="1"/>
</dbReference>
<dbReference type="Gene3D" id="3.20.20.450">
    <property type="entry name" value="EAL domain"/>
    <property type="match status" value="1"/>
</dbReference>
<evidence type="ECO:0000313" key="10">
    <source>
        <dbReference type="Proteomes" id="UP000436911"/>
    </source>
</evidence>
<dbReference type="InterPro" id="IPR035919">
    <property type="entry name" value="EAL_sf"/>
</dbReference>
<dbReference type="PANTHER" id="PTHR44757:SF2">
    <property type="entry name" value="BIOFILM ARCHITECTURE MAINTENANCE PROTEIN MBAA"/>
    <property type="match status" value="1"/>
</dbReference>
<dbReference type="NCBIfam" id="TIGR00254">
    <property type="entry name" value="GGDEF"/>
    <property type="match status" value="1"/>
</dbReference>
<dbReference type="CDD" id="cd01948">
    <property type="entry name" value="EAL"/>
    <property type="match status" value="1"/>
</dbReference>
<dbReference type="Pfam" id="PF00672">
    <property type="entry name" value="HAMP"/>
    <property type="match status" value="1"/>
</dbReference>
<dbReference type="InterPro" id="IPR000160">
    <property type="entry name" value="GGDEF_dom"/>
</dbReference>
<dbReference type="SUPFAM" id="SSF55073">
    <property type="entry name" value="Nucleotide cyclase"/>
    <property type="match status" value="1"/>
</dbReference>
<dbReference type="SMART" id="SM00304">
    <property type="entry name" value="HAMP"/>
    <property type="match status" value="1"/>
</dbReference>
<name>A0A109CXH3_AGRVI</name>
<protein>
    <submittedName>
        <fullName evidence="6">EAL domain-containing protein</fullName>
    </submittedName>
</protein>
<feature type="transmembrane region" description="Helical" evidence="2">
    <location>
        <begin position="41"/>
        <end position="65"/>
    </location>
</feature>
<dbReference type="InterPro" id="IPR003660">
    <property type="entry name" value="HAMP_dom"/>
</dbReference>
<evidence type="ECO:0000313" key="8">
    <source>
        <dbReference type="EMBL" id="MUZ60964.1"/>
    </source>
</evidence>
<dbReference type="Proteomes" id="UP000436692">
    <property type="component" value="Unassembled WGS sequence"/>
</dbReference>
<dbReference type="EMBL" id="JACXXJ020000003">
    <property type="protein sequence ID" value="MBF2714183.1"/>
    <property type="molecule type" value="Genomic_DNA"/>
</dbReference>
<keyword evidence="2" id="KW-0812">Transmembrane</keyword>
<gene>
    <name evidence="6" type="ORF">DXT89_24725</name>
    <name evidence="8" type="ORF">GOZ95_26445</name>
    <name evidence="7" type="ORF">IEI95_007980</name>
</gene>
<evidence type="ECO:0000256" key="1">
    <source>
        <dbReference type="SAM" id="MobiDB-lite"/>
    </source>
</evidence>
<dbReference type="EMBL" id="QUSG01000025">
    <property type="protein sequence ID" value="KAA3520786.1"/>
    <property type="molecule type" value="Genomic_DNA"/>
</dbReference>
<dbReference type="Proteomes" id="UP000655037">
    <property type="component" value="Unassembled WGS sequence"/>
</dbReference>
<feature type="transmembrane region" description="Helical" evidence="2">
    <location>
        <begin position="236"/>
        <end position="255"/>
    </location>
</feature>
<reference evidence="7" key="3">
    <citation type="submission" date="2020-11" db="EMBL/GenBank/DDBJ databases">
        <title>Agrobacterium vitis strain K377 genome.</title>
        <authorList>
            <person name="Xi H."/>
        </authorList>
    </citation>
    <scope>NUCLEOTIDE SEQUENCE</scope>
    <source>
        <strain evidence="7">K377</strain>
    </source>
</reference>
<evidence type="ECO:0000259" key="5">
    <source>
        <dbReference type="PROSITE" id="PS50887"/>
    </source>
</evidence>
<evidence type="ECO:0000259" key="3">
    <source>
        <dbReference type="PROSITE" id="PS50883"/>
    </source>
</evidence>
<feature type="domain" description="EAL" evidence="3">
    <location>
        <begin position="497"/>
        <end position="746"/>
    </location>
</feature>
<dbReference type="SMART" id="SM00267">
    <property type="entry name" value="GGDEF"/>
    <property type="match status" value="1"/>
</dbReference>
<reference evidence="8 9" key="2">
    <citation type="submission" date="2019-12" db="EMBL/GenBank/DDBJ databases">
        <title>Whole-genome sequencing of Allorhizobium vitis.</title>
        <authorList>
            <person name="Gan H.M."/>
            <person name="Szegedi E."/>
            <person name="Burr T."/>
            <person name="Savka M.A."/>
        </authorList>
    </citation>
    <scope>NUCLEOTIDE SEQUENCE [LARGE SCALE GENOMIC DNA]</scope>
    <source>
        <strain evidence="8 9">CG989</strain>
    </source>
</reference>
<sequence>MTRDSAHAIPVAVLSPLRNRPRIQKLSLVVRQWRRSLGAKITLVLLVGVIFAYGVGAMLGLTMFVSAAREQRETQAKINIQIASAALRSVYTYVSATVDANGRIARIVSSQPVGDDASVLLTGFSPVDVLASISAQTTNNAWLFSYDSQTKTFLPIASSFTGTENPENITVTGDIFSKLADDQQLTTGFASIGGTMHYVGLLPISDGAGRLMGAVATSIGRADELRRAQEALIRNSLIVFFGILCLTGFTVTSIARRLFKPFPQLVHATLRVAREDTDIVTPFQNRADEIGDLAVAIETLREAVVERARLREIRDMAIQMEHMAHHDALTGLPNRALLMKRLDDAVARCSAMQGGSNILLLDLDRFKAVNDTLGHGAGDALLIETADRIRSLIEVDDVAARLGGDEFAIIQRVRANYRPEAEALAKQLIESLSQPLAIGNQQVKIGTSIGIASMPVHGVSADQVLQNADLGLYRAKSKGRGTFAFFEEGMDMAVQGQHALAIELRTAIQKQEFELHFQPIVDFSSGATCAFEALIRWRHPKLGLVAPDRFISLAEETGSITELGNWVLQTACAEAMRWEKHIKVAVNISALQLREPDFAPDVLRMLSVSGLEPERLELEVTESLVLEDEVSIAALTALAKAGVSIVLDDFGTGYASLISLLRVPFKKLKIDRAFVSGLPHDAPSATVVAAVIALTRQLDITVTAEGVENEAQAEILRLSGCTQGQGYHFGRPSPSVVPGIHSSETRPDSRSKIS</sequence>